<dbReference type="InterPro" id="IPR007110">
    <property type="entry name" value="Ig-like_dom"/>
</dbReference>
<dbReference type="Gene3D" id="2.60.40.2700">
    <property type="match status" value="6"/>
</dbReference>
<evidence type="ECO:0000256" key="1">
    <source>
        <dbReference type="SAM" id="SignalP"/>
    </source>
</evidence>
<keyword evidence="6" id="KW-1185">Reference proteome</keyword>
<dbReference type="InterPro" id="IPR026341">
    <property type="entry name" value="T9SS_type_B"/>
</dbReference>
<dbReference type="InterPro" id="IPR000601">
    <property type="entry name" value="PKD_dom"/>
</dbReference>
<feature type="domain" description="PKD" evidence="2">
    <location>
        <begin position="560"/>
        <end position="616"/>
    </location>
</feature>
<accession>A0AA96J2I5</accession>
<dbReference type="Pfam" id="PF13585">
    <property type="entry name" value="CHU_C"/>
    <property type="match status" value="1"/>
</dbReference>
<dbReference type="RefSeq" id="WP_313323707.1">
    <property type="nucleotide sequence ID" value="NZ_CP134878.1"/>
</dbReference>
<dbReference type="KEGG" id="fcj:RN605_07400"/>
<sequence>MKQKYLLIILVLIYSFSHTYAKSINLPPSATISGTTTVCQNAASPVITFTGSGGTAPYTFTYTVTGTSGNQTVSTTGTNSSVTVSVPTGTAGTFVYNLVSVIDDSTPPIPQNVSGTAIVTINPQPNANMGGTGAGSIFDNFPVFRICSNSASLFNFTNTSTTSSTNNNYTINWGDGSPNFTGSSWTTLSHTYQIGLWYLNYTISGSNGCSITKTYIVFVGSNPAVSLGNPGNTDICNANSLTFPITGTSNNPPGTTYTVTFNDGSAPIPFNHPPPASVTHTFTSSSCGTDSSDGSNTYQNSFSANIVATNPCSTSSVGVVPIYVSANPQANFTAPVSACINTQVCLTNTSLGNQVISNTCSNPLIVWSISPSTGYSLTSGSSLGNDFSSTDPSLWLSGSDVLCLNFSISGTYTITMKTGNKCGIDTISKTICVQPPLTPLFSLNTNTGCIPLSVTTTNNTVLTNQCGTPTYLWTVTYASGFCSTASPTFPNQTTANANFNFTEPGTYTIRLATTNSCGTNTTTQTVIVKKPPTASIAAITGACGTANISPTATIIGCAPTTSTLTYAWSFPGGTPATANTANPGTINYPTTGNYTVSLVVTNECGASTTATQTFSVSTAPVITNTVLTESICSGSTTTPVTLTANPTGTTFAWTATATAGITGFTATGSTNTIPAQTITTTNSNPGTVTYVITPSFNGCDGPTVNYVITINPAPTITTQPSSSSVCLGGTPTALSVVINSSSGTPSYQWYSNTSNSNTGGTLISGQTNSTFNPPASTIGTLYYYCVITLTSGGCSSLNSNVATVTINPLPTINTQPMVTQNACVGVALASPLTVSYTGGIGTATYQWYSNTTNATTGGTLISGATNATYTPPVYTAAGTYYYYAIISLSSNGCGTTTSNSAEVVVFNDPTITTQPLTTQTLCQGATPSTLSVVASGGNGSFNYQWYSNTNNNTTNGVLIPSATNATYTPPTSSVGTIFYYCIITQNTPGCSVTSTTAAVIINQSPSIVNQPPSSSVCLGGTPTTLSFTYSNGAGTPTYQWYSNINNNNTSGTLITGETNATFTPPANTVGTTYYYCLVTFPNITGSCATIATNTAEIIITSASTIDQNPVPNQSLCVGATITTPLSVSYIGGTGTPNYQWYSNNTSTNTGGTPITGATNSTYTPPVYSVPGTYYYYVQISFSGSGCGSIVSDVATIDVIADPIITPQPQTTQTVCQNTPATTLSVGATGGIGTSYTYQWYSSTTNNTTTGVVISGETNSTFTPPTATTGTVFYYCVINQTNGTGCNAISNTAQVIVNPAPVITSQPQSNTWCKDQVPTSLTLNYSSGTGTPTYQWFSNTINSNTGGFSIPSATNATYTPPTNSVGSLYYYCIINFPSLSGGCATIISDTALITINQNPVIASESTTICSNNPFTITPSNTGGNIVPLGTTYTWSTPTINPAGAISGANSEATQQNQISQTLINTTTSPATVTYTVTPISGVCIGNDFTVTVVVNPAINPNVIASNNSCFGVNNASITTNIVGGIPPYTITWLGPNGFTSAATAINNLEPGIYDLTIDDTGNCPYTNTYTITEPDDILISIDSENDITCFGFANGSINISVTGGTGNYTYTWTKDTFPFSNNEDIANLSPGTYVVTVTDANNCGPKTETFTITQPPILAVSLISQTNVECFGAATGAININPSGGTPIEITPGVFDYNYAWTGPNGFTSTNQNLTNIVAGTYTVTITDNQGCTENLSAVITQSTEIIISYTTTPITCYGANNASFTTTISGGNPPYQYQWSNLSTALNQNNLSAGTYTITVTDNLGCIKAESIIIPEAPIFTVNPIVNNVSCYGANNGSINLNLTGGIPTVTLTWSDGSTAGLIRNNLGPGTYTATIADGTPCYIVRTFTILEPQPLVVSANTTNPLDCSNANTGAIDLIVAGGTPPFNYSWSNGASTEDLVNVNAGNYQVTVTDNNGCSLTSQFNLVRPAPIYINVTTQTDFNCSTHQVTQNFVAQASGGVPPFQYQWSSGNISGPDNNIMNSSTNGTVILTVTDNIGCTATYTVDVDNPVIGYSSFDTTSFGYTSYGIYSIGDPIQFQSNITGDYISVSWDFGDGTFSTELNPVHTYAIPKEYIVTQTVTYPFGCVYVQTISLLVEKGYLIVVPTAFTPNNDGLNDTYRPVTKRLKNVQLNIYDTWGSMIYSETGDVLVGWDGKIKGFNAENGNYYAKVTAETFYGTIIFDNQTFVLIK</sequence>
<dbReference type="InterPro" id="IPR045828">
    <property type="entry name" value="PKD_Bacteroidetes"/>
</dbReference>
<dbReference type="InterPro" id="IPR035986">
    <property type="entry name" value="PKD_dom_sf"/>
</dbReference>
<keyword evidence="1" id="KW-0732">Signal</keyword>
<dbReference type="CDD" id="cd00146">
    <property type="entry name" value="PKD"/>
    <property type="match status" value="1"/>
</dbReference>
<dbReference type="PROSITE" id="PS50093">
    <property type="entry name" value="PKD"/>
    <property type="match status" value="3"/>
</dbReference>
<evidence type="ECO:0000259" key="2">
    <source>
        <dbReference type="PROSITE" id="PS50093"/>
    </source>
</evidence>
<dbReference type="Proteomes" id="UP001304515">
    <property type="component" value="Chromosome"/>
</dbReference>
<dbReference type="EMBL" id="CP134878">
    <property type="protein sequence ID" value="WNM19125.1"/>
    <property type="molecule type" value="Genomic_DNA"/>
</dbReference>
<feature type="signal peptide" evidence="1">
    <location>
        <begin position="1"/>
        <end position="21"/>
    </location>
</feature>
<dbReference type="InterPro" id="IPR013783">
    <property type="entry name" value="Ig-like_fold"/>
</dbReference>
<dbReference type="Gene3D" id="2.60.40.740">
    <property type="match status" value="2"/>
</dbReference>
<feature type="domain" description="Ig-like" evidence="3">
    <location>
        <begin position="909"/>
        <end position="997"/>
    </location>
</feature>
<feature type="chain" id="PRO_5044705168" evidence="1">
    <location>
        <begin position="22"/>
        <end position="2230"/>
    </location>
</feature>
<evidence type="ECO:0000313" key="6">
    <source>
        <dbReference type="Proteomes" id="UP001304515"/>
    </source>
</evidence>
<evidence type="ECO:0000313" key="4">
    <source>
        <dbReference type="EMBL" id="WNM19125.1"/>
    </source>
</evidence>
<name>A0AA96EXW0_9FLAO</name>
<dbReference type="NCBIfam" id="TIGR04131">
    <property type="entry name" value="Bac_Flav_CTERM"/>
    <property type="match status" value="1"/>
</dbReference>
<dbReference type="EMBL" id="CP134890">
    <property type="protein sequence ID" value="WNM20514.1"/>
    <property type="molecule type" value="Genomic_DNA"/>
</dbReference>
<dbReference type="Pfam" id="PF18911">
    <property type="entry name" value="PKD_4"/>
    <property type="match status" value="2"/>
</dbReference>
<dbReference type="SMART" id="SM00089">
    <property type="entry name" value="PKD"/>
    <property type="match status" value="6"/>
</dbReference>
<feature type="domain" description="PKD" evidence="2">
    <location>
        <begin position="2076"/>
        <end position="2137"/>
    </location>
</feature>
<feature type="domain" description="PKD" evidence="2">
    <location>
        <begin position="470"/>
        <end position="535"/>
    </location>
</feature>
<proteinExistence type="predicted"/>
<dbReference type="Pfam" id="PF19406">
    <property type="entry name" value="PKD_5"/>
    <property type="match status" value="2"/>
</dbReference>
<gene>
    <name evidence="5" type="ORF">RN605_07400</name>
    <name evidence="4" type="ORF">RN608_00230</name>
</gene>
<organism evidence="5 6">
    <name type="scientific">Flavobacterium capsici</name>
    <dbReference type="NCBI Taxonomy" id="3075618"/>
    <lineage>
        <taxon>Bacteria</taxon>
        <taxon>Pseudomonadati</taxon>
        <taxon>Bacteroidota</taxon>
        <taxon>Flavobacteriia</taxon>
        <taxon>Flavobacteriales</taxon>
        <taxon>Flavobacteriaceae</taxon>
        <taxon>Flavobacterium</taxon>
    </lineage>
</organism>
<feature type="domain" description="Ig-like" evidence="3">
    <location>
        <begin position="714"/>
        <end position="805"/>
    </location>
</feature>
<dbReference type="InterPro" id="IPR022409">
    <property type="entry name" value="PKD/Chitinase_dom"/>
</dbReference>
<dbReference type="SUPFAM" id="SSF49299">
    <property type="entry name" value="PKD domain"/>
    <property type="match status" value="3"/>
</dbReference>
<dbReference type="Pfam" id="PF13573">
    <property type="entry name" value="SprB"/>
    <property type="match status" value="5"/>
</dbReference>
<reference evidence="5 6" key="1">
    <citation type="submission" date="2023-09" db="EMBL/GenBank/DDBJ databases">
        <title>Flavobacterium sp. a novel bacteria isolate from Pepper rhizosphere.</title>
        <authorList>
            <person name="Peng Y."/>
            <person name="Lee J."/>
        </authorList>
    </citation>
    <scope>NUCLEOTIDE SEQUENCE [LARGE SCALE GENOMIC DNA]</scope>
    <source>
        <strain evidence="4">PMR2A8</strain>
        <strain evidence="5 6">PMTSA4</strain>
    </source>
</reference>
<accession>A0AA96EXW0</accession>
<dbReference type="PROSITE" id="PS50835">
    <property type="entry name" value="IG_LIKE"/>
    <property type="match status" value="3"/>
</dbReference>
<dbReference type="Gene3D" id="2.60.40.10">
    <property type="entry name" value="Immunoglobulins"/>
    <property type="match status" value="5"/>
</dbReference>
<feature type="domain" description="Ig-like" evidence="3">
    <location>
        <begin position="1005"/>
        <end position="1093"/>
    </location>
</feature>
<protein>
    <submittedName>
        <fullName evidence="5">PKD domain-containing protein</fullName>
    </submittedName>
</protein>
<evidence type="ECO:0000259" key="3">
    <source>
        <dbReference type="PROSITE" id="PS50835"/>
    </source>
</evidence>
<evidence type="ECO:0000313" key="5">
    <source>
        <dbReference type="EMBL" id="WNM20514.1"/>
    </source>
</evidence>
<dbReference type="InterPro" id="IPR025667">
    <property type="entry name" value="SprB_repeat"/>
</dbReference>